<dbReference type="Gene3D" id="2.170.130.10">
    <property type="entry name" value="TonB-dependent receptor, plug domain"/>
    <property type="match status" value="1"/>
</dbReference>
<dbReference type="AlphaFoldDB" id="A0A382DP54"/>
<proteinExistence type="predicted"/>
<evidence type="ECO:0000256" key="1">
    <source>
        <dbReference type="ARBA" id="ARBA00022729"/>
    </source>
</evidence>
<dbReference type="GO" id="GO:0044718">
    <property type="term" value="P:siderophore transmembrane transport"/>
    <property type="evidence" value="ECO:0007669"/>
    <property type="project" value="TreeGrafter"/>
</dbReference>
<dbReference type="SUPFAM" id="SSF56935">
    <property type="entry name" value="Porins"/>
    <property type="match status" value="1"/>
</dbReference>
<dbReference type="InterPro" id="IPR012910">
    <property type="entry name" value="Plug_dom"/>
</dbReference>
<feature type="non-terminal residue" evidence="3">
    <location>
        <position position="1"/>
    </location>
</feature>
<accession>A0A382DP54</accession>
<dbReference type="PANTHER" id="PTHR30069:SF53">
    <property type="entry name" value="COLICIN I RECEPTOR-RELATED"/>
    <property type="match status" value="1"/>
</dbReference>
<dbReference type="Pfam" id="PF07715">
    <property type="entry name" value="Plug"/>
    <property type="match status" value="1"/>
</dbReference>
<dbReference type="GO" id="GO:0009279">
    <property type="term" value="C:cell outer membrane"/>
    <property type="evidence" value="ECO:0007669"/>
    <property type="project" value="TreeGrafter"/>
</dbReference>
<dbReference type="GO" id="GO:0015344">
    <property type="term" value="F:siderophore uptake transmembrane transporter activity"/>
    <property type="evidence" value="ECO:0007669"/>
    <property type="project" value="TreeGrafter"/>
</dbReference>
<evidence type="ECO:0000313" key="3">
    <source>
        <dbReference type="EMBL" id="SVB40168.1"/>
    </source>
</evidence>
<feature type="domain" description="TonB-dependent receptor plug" evidence="2">
    <location>
        <begin position="47"/>
        <end position="151"/>
    </location>
</feature>
<organism evidence="3">
    <name type="scientific">marine metagenome</name>
    <dbReference type="NCBI Taxonomy" id="408172"/>
    <lineage>
        <taxon>unclassified sequences</taxon>
        <taxon>metagenomes</taxon>
        <taxon>ecological metagenomes</taxon>
    </lineage>
</organism>
<dbReference type="PROSITE" id="PS52016">
    <property type="entry name" value="TONB_DEPENDENT_REC_3"/>
    <property type="match status" value="1"/>
</dbReference>
<name>A0A382DP54_9ZZZZ</name>
<protein>
    <recommendedName>
        <fullName evidence="2">TonB-dependent receptor plug domain-containing protein</fullName>
    </recommendedName>
</protein>
<evidence type="ECO:0000259" key="2">
    <source>
        <dbReference type="Pfam" id="PF07715"/>
    </source>
</evidence>
<sequence>VAFPKIILGGWIVFLVPFSSFCQDDALSRELSSMVVVETRSPQPLSQTSPWISVISAEELKQRQIYFVGDALLTVPGLAVVRSGQVGGQTSLFSRGAESNHVTFLLDGRKLNGGFSGQYNLGHLGMDGLSGLEVLRGSASTLYGSEGAGGAVMLRSGQLPGKGVVSSVGVSGGAHGTFRGDLRTTFR</sequence>
<dbReference type="InterPro" id="IPR037066">
    <property type="entry name" value="Plug_dom_sf"/>
</dbReference>
<gene>
    <name evidence="3" type="ORF">METZ01_LOCUS193022</name>
</gene>
<dbReference type="PANTHER" id="PTHR30069">
    <property type="entry name" value="TONB-DEPENDENT OUTER MEMBRANE RECEPTOR"/>
    <property type="match status" value="1"/>
</dbReference>
<dbReference type="InterPro" id="IPR039426">
    <property type="entry name" value="TonB-dep_rcpt-like"/>
</dbReference>
<reference evidence="3" key="1">
    <citation type="submission" date="2018-05" db="EMBL/GenBank/DDBJ databases">
        <authorList>
            <person name="Lanie J.A."/>
            <person name="Ng W.-L."/>
            <person name="Kazmierczak K.M."/>
            <person name="Andrzejewski T.M."/>
            <person name="Davidsen T.M."/>
            <person name="Wayne K.J."/>
            <person name="Tettelin H."/>
            <person name="Glass J.I."/>
            <person name="Rusch D."/>
            <person name="Podicherti R."/>
            <person name="Tsui H.-C.T."/>
            <person name="Winkler M.E."/>
        </authorList>
    </citation>
    <scope>NUCLEOTIDE SEQUENCE</scope>
</reference>
<feature type="non-terminal residue" evidence="3">
    <location>
        <position position="187"/>
    </location>
</feature>
<keyword evidence="1" id="KW-0732">Signal</keyword>
<dbReference type="EMBL" id="UINC01040379">
    <property type="protein sequence ID" value="SVB40168.1"/>
    <property type="molecule type" value="Genomic_DNA"/>
</dbReference>